<keyword evidence="1" id="KW-0472">Membrane</keyword>
<organism evidence="2 3">
    <name type="scientific">Phyllosticta citrichinensis</name>
    <dbReference type="NCBI Taxonomy" id="1130410"/>
    <lineage>
        <taxon>Eukaryota</taxon>
        <taxon>Fungi</taxon>
        <taxon>Dikarya</taxon>
        <taxon>Ascomycota</taxon>
        <taxon>Pezizomycotina</taxon>
        <taxon>Dothideomycetes</taxon>
        <taxon>Dothideomycetes incertae sedis</taxon>
        <taxon>Botryosphaeriales</taxon>
        <taxon>Phyllostictaceae</taxon>
        <taxon>Phyllosticta</taxon>
    </lineage>
</organism>
<dbReference type="Proteomes" id="UP001456524">
    <property type="component" value="Unassembled WGS sequence"/>
</dbReference>
<keyword evidence="1" id="KW-0812">Transmembrane</keyword>
<proteinExistence type="predicted"/>
<evidence type="ECO:0008006" key="4">
    <source>
        <dbReference type="Google" id="ProtNLM"/>
    </source>
</evidence>
<reference evidence="2 3" key="1">
    <citation type="journal article" date="2022" name="G3 (Bethesda)">
        <title>Enemy or ally: a genomic approach to elucidate the lifestyle of Phyllosticta citrichinaensis.</title>
        <authorList>
            <person name="Buijs V.A."/>
            <person name="Groenewald J.Z."/>
            <person name="Haridas S."/>
            <person name="LaButti K.M."/>
            <person name="Lipzen A."/>
            <person name="Martin F.M."/>
            <person name="Barry K."/>
            <person name="Grigoriev I.V."/>
            <person name="Crous P.W."/>
            <person name="Seidl M.F."/>
        </authorList>
    </citation>
    <scope>NUCLEOTIDE SEQUENCE [LARGE SCALE GENOMIC DNA]</scope>
    <source>
        <strain evidence="2 3">CBS 129764</strain>
    </source>
</reference>
<gene>
    <name evidence="2" type="ORF">IWX90DRAFT_197275</name>
</gene>
<evidence type="ECO:0000313" key="3">
    <source>
        <dbReference type="Proteomes" id="UP001456524"/>
    </source>
</evidence>
<feature type="transmembrane region" description="Helical" evidence="1">
    <location>
        <begin position="155"/>
        <end position="174"/>
    </location>
</feature>
<keyword evidence="1" id="KW-1133">Transmembrane helix</keyword>
<dbReference type="EMBL" id="JBBWUH010000004">
    <property type="protein sequence ID" value="KAK8170053.1"/>
    <property type="molecule type" value="Genomic_DNA"/>
</dbReference>
<sequence>MKTKATLFYFYELVKCQKSSQYCLGLGWGRRWNMRQHQRNWACRRRGARRCQAVSFCLSHLVGLCLDSVVEVGKTGVMGREKSAHSHWFPCYIPNNRTAAVCSSKQSRLARSLFGVGRTTRLTTRSPGHQPLSVLALHDMVQRILGGGKGCKCCFLLRCGIVIICLFVFFLFHVSSSIRSLRQ</sequence>
<evidence type="ECO:0000313" key="2">
    <source>
        <dbReference type="EMBL" id="KAK8170053.1"/>
    </source>
</evidence>
<evidence type="ECO:0000256" key="1">
    <source>
        <dbReference type="SAM" id="Phobius"/>
    </source>
</evidence>
<protein>
    <recommendedName>
        <fullName evidence="4">Transmembrane protein</fullName>
    </recommendedName>
</protein>
<comment type="caution">
    <text evidence="2">The sequence shown here is derived from an EMBL/GenBank/DDBJ whole genome shotgun (WGS) entry which is preliminary data.</text>
</comment>
<name>A0ABR1XXU4_9PEZI</name>
<accession>A0ABR1XXU4</accession>
<keyword evidence="3" id="KW-1185">Reference proteome</keyword>